<dbReference type="EMBL" id="CP098401">
    <property type="protein sequence ID" value="URW76783.1"/>
    <property type="molecule type" value="Genomic_DNA"/>
</dbReference>
<protein>
    <submittedName>
        <fullName evidence="1">Hydrolase 1, exosortase A system-associated</fullName>
    </submittedName>
</protein>
<dbReference type="InterPro" id="IPR029058">
    <property type="entry name" value="AB_hydrolase_fold"/>
</dbReference>
<dbReference type="Proteomes" id="UP001055580">
    <property type="component" value="Chromosome"/>
</dbReference>
<dbReference type="NCBIfam" id="TIGR03100">
    <property type="entry name" value="hydr1_PEP"/>
    <property type="match status" value="1"/>
</dbReference>
<evidence type="ECO:0000313" key="1">
    <source>
        <dbReference type="EMBL" id="URW76783.1"/>
    </source>
</evidence>
<keyword evidence="1" id="KW-0378">Hydrolase</keyword>
<dbReference type="RefSeq" id="WP_250754475.1">
    <property type="nucleotide sequence ID" value="NZ_CP098401.1"/>
</dbReference>
<dbReference type="GO" id="GO:0016787">
    <property type="term" value="F:hydrolase activity"/>
    <property type="evidence" value="ECO:0007669"/>
    <property type="project" value="UniProtKB-KW"/>
</dbReference>
<sequence length="273" mass="28779">MRRLIEFASKGNRLVGTLDVPDGGKPRVGVLIVSGGNEIRIGAHRGMAALAHYLAANGVAAFRFDRSGIGDASGENAGFLGSKHDIFNASLVFGNETETETILGFGNCDAASALALFHAEAGIDALLLSNPWTGGTEDTLPAAAAIKARYAERLRDPREWLRLAKGGVNIAKVFGGLAKIAKSRSEDRYLVDRMAAALANSNIPATILLAERDNTAIAFRDAWAKCRGAPTLPIRTIASDSHSYASAADKDWLFEQVLAAAKSMDGGPGEAKD</sequence>
<dbReference type="Gene3D" id="3.40.50.1820">
    <property type="entry name" value="alpha/beta hydrolase"/>
    <property type="match status" value="1"/>
</dbReference>
<dbReference type="SUPFAM" id="SSF53474">
    <property type="entry name" value="alpha/beta-Hydrolases"/>
    <property type="match status" value="1"/>
</dbReference>
<organism evidence="1 2">
    <name type="scientific">Sphingomonas donggukensis</name>
    <dbReference type="NCBI Taxonomy" id="2949093"/>
    <lineage>
        <taxon>Bacteria</taxon>
        <taxon>Pseudomonadati</taxon>
        <taxon>Pseudomonadota</taxon>
        <taxon>Alphaproteobacteria</taxon>
        <taxon>Sphingomonadales</taxon>
        <taxon>Sphingomonadaceae</taxon>
        <taxon>Sphingomonas</taxon>
    </lineage>
</organism>
<dbReference type="InterPro" id="IPR017531">
    <property type="entry name" value="Hydrolase-1_PEP"/>
</dbReference>
<accession>A0ABY4U2K5</accession>
<gene>
    <name evidence="1" type="ORF">M9980_06185</name>
</gene>
<name>A0ABY4U2K5_9SPHN</name>
<evidence type="ECO:0000313" key="2">
    <source>
        <dbReference type="Proteomes" id="UP001055580"/>
    </source>
</evidence>
<proteinExistence type="predicted"/>
<keyword evidence="2" id="KW-1185">Reference proteome</keyword>
<reference evidence="1" key="1">
    <citation type="submission" date="2022-05" db="EMBL/GenBank/DDBJ databases">
        <title>Sphingomonas sp. strain RMG20 Genome sequencing and assembly.</title>
        <authorList>
            <person name="Kim I."/>
        </authorList>
    </citation>
    <scope>NUCLEOTIDE SEQUENCE</scope>
    <source>
        <strain evidence="1">RMG20</strain>
    </source>
</reference>